<sequence>MEPGSVRLSPLLLWLLYAHASADLPLCKESDYHFEYTECDALGSRWRVAVPNKADICTGLPDPVHGTQCTFSCNEGEFLDMQLQRCKKCAAGTYSLGTGIAFDEWDSLPSGFTNQGVNINDENVFANCSSSTWTPKGDYISSNTDECTATLFYAVNLKTPGIVSFEYFYPDNAIYFEFFVSVFKGFDVNV</sequence>
<keyword evidence="1" id="KW-0732">Signal</keyword>
<gene>
    <name evidence="3" type="ORF">GSTENG00028157001</name>
</gene>
<dbReference type="InterPro" id="IPR056609">
    <property type="entry name" value="Elapor1-like_3rd"/>
</dbReference>
<feature type="signal peptide" evidence="1">
    <location>
        <begin position="1"/>
        <end position="22"/>
    </location>
</feature>
<dbReference type="GO" id="GO:0005770">
    <property type="term" value="C:late endosome"/>
    <property type="evidence" value="ECO:0007669"/>
    <property type="project" value="TreeGrafter"/>
</dbReference>
<dbReference type="InterPro" id="IPR039181">
    <property type="entry name" value="Elapor1/2"/>
</dbReference>
<reference evidence="3" key="1">
    <citation type="journal article" date="2004" name="Nature">
        <title>Genome duplication in the teleost fish Tetraodon nigroviridis reveals the early vertebrate proto-karyotype.</title>
        <authorList>
            <person name="Jaillon O."/>
            <person name="Aury J.-M."/>
            <person name="Brunet F."/>
            <person name="Petit J.-L."/>
            <person name="Stange-Thomann N."/>
            <person name="Mauceli E."/>
            <person name="Bouneau L."/>
            <person name="Fischer C."/>
            <person name="Ozouf-Costaz C."/>
            <person name="Bernot A."/>
            <person name="Nicaud S."/>
            <person name="Jaffe D."/>
            <person name="Fisher S."/>
            <person name="Lutfalla G."/>
            <person name="Dossat C."/>
            <person name="Segurens B."/>
            <person name="Dasilva C."/>
            <person name="Salanoubat M."/>
            <person name="Levy M."/>
            <person name="Boudet N."/>
            <person name="Castellano S."/>
            <person name="Anthouard V."/>
            <person name="Jubin C."/>
            <person name="Castelli V."/>
            <person name="Katinka M."/>
            <person name="Vacherie B."/>
            <person name="Biemont C."/>
            <person name="Skalli Z."/>
            <person name="Cattolico L."/>
            <person name="Poulain J."/>
            <person name="De Berardinis V."/>
            <person name="Cruaud C."/>
            <person name="Duprat S."/>
            <person name="Brottier P."/>
            <person name="Coutanceau J.-P."/>
            <person name="Gouzy J."/>
            <person name="Parra G."/>
            <person name="Lardier G."/>
            <person name="Chapple C."/>
            <person name="McKernan K.J."/>
            <person name="McEwan P."/>
            <person name="Bosak S."/>
            <person name="Kellis M."/>
            <person name="Volff J.-N."/>
            <person name="Guigo R."/>
            <person name="Zody M.C."/>
            <person name="Mesirov J."/>
            <person name="Lindblad-Toh K."/>
            <person name="Birren B."/>
            <person name="Nusbaum C."/>
            <person name="Kahn D."/>
            <person name="Robinson-Rechavi M."/>
            <person name="Laudet V."/>
            <person name="Schachter V."/>
            <person name="Quetier F."/>
            <person name="Saurin W."/>
            <person name="Scarpelli C."/>
            <person name="Wincker P."/>
            <person name="Lander E.S."/>
            <person name="Weissenbach J."/>
            <person name="Roest Crollius H."/>
        </authorList>
    </citation>
    <scope>NUCLEOTIDE SEQUENCE [LARGE SCALE GENOMIC DNA]</scope>
</reference>
<dbReference type="GO" id="GO:0070062">
    <property type="term" value="C:extracellular exosome"/>
    <property type="evidence" value="ECO:0007669"/>
    <property type="project" value="TreeGrafter"/>
</dbReference>
<dbReference type="GO" id="GO:0005802">
    <property type="term" value="C:trans-Golgi network"/>
    <property type="evidence" value="ECO:0007669"/>
    <property type="project" value="TreeGrafter"/>
</dbReference>
<dbReference type="GO" id="GO:0005886">
    <property type="term" value="C:plasma membrane"/>
    <property type="evidence" value="ECO:0007669"/>
    <property type="project" value="TreeGrafter"/>
</dbReference>
<dbReference type="GO" id="GO:0000045">
    <property type="term" value="P:autophagosome assembly"/>
    <property type="evidence" value="ECO:0007669"/>
    <property type="project" value="TreeGrafter"/>
</dbReference>
<feature type="chain" id="PRO_5004243140" evidence="1">
    <location>
        <begin position="23"/>
        <end position="190"/>
    </location>
</feature>
<comment type="caution">
    <text evidence="3">The sequence shown here is derived from an EMBL/GenBank/DDBJ whole genome shotgun (WGS) entry which is preliminary data.</text>
</comment>
<organism evidence="3">
    <name type="scientific">Tetraodon nigroviridis</name>
    <name type="common">Spotted green pufferfish</name>
    <name type="synonym">Chelonodon nigroviridis</name>
    <dbReference type="NCBI Taxonomy" id="99883"/>
    <lineage>
        <taxon>Eukaryota</taxon>
        <taxon>Metazoa</taxon>
        <taxon>Chordata</taxon>
        <taxon>Craniata</taxon>
        <taxon>Vertebrata</taxon>
        <taxon>Euteleostomi</taxon>
        <taxon>Actinopterygii</taxon>
        <taxon>Neopterygii</taxon>
        <taxon>Teleostei</taxon>
        <taxon>Neoteleostei</taxon>
        <taxon>Acanthomorphata</taxon>
        <taxon>Eupercaria</taxon>
        <taxon>Tetraodontiformes</taxon>
        <taxon>Tetradontoidea</taxon>
        <taxon>Tetraodontidae</taxon>
        <taxon>Tetraodon</taxon>
    </lineage>
</organism>
<reference evidence="3" key="2">
    <citation type="submission" date="2004-02" db="EMBL/GenBank/DDBJ databases">
        <authorList>
            <consortium name="Genoscope"/>
            <consortium name="Whitehead Institute Centre for Genome Research"/>
        </authorList>
    </citation>
    <scope>NUCLEOTIDE SEQUENCE</scope>
</reference>
<dbReference type="KEGG" id="tng:GSTEN00028157G001"/>
<feature type="domain" description="Elapor1-like galactose binding" evidence="2">
    <location>
        <begin position="99"/>
        <end position="180"/>
    </location>
</feature>
<dbReference type="PANTHER" id="PTHR22727">
    <property type="entry name" value="PROTEIN CBG13728"/>
    <property type="match status" value="1"/>
</dbReference>
<name>Q4RVV4_TETNG</name>
<dbReference type="EMBL" id="CAAE01014991">
    <property type="protein sequence ID" value="CAG07478.1"/>
    <property type="molecule type" value="Genomic_DNA"/>
</dbReference>
<dbReference type="GO" id="GO:0005764">
    <property type="term" value="C:lysosome"/>
    <property type="evidence" value="ECO:0007669"/>
    <property type="project" value="TreeGrafter"/>
</dbReference>
<evidence type="ECO:0000313" key="3">
    <source>
        <dbReference type="EMBL" id="CAG07478.1"/>
    </source>
</evidence>
<dbReference type="Pfam" id="PF23032">
    <property type="entry name" value="GBD_ELAPOR1-like_3rd"/>
    <property type="match status" value="1"/>
</dbReference>
<evidence type="ECO:0000256" key="1">
    <source>
        <dbReference type="SAM" id="SignalP"/>
    </source>
</evidence>
<proteinExistence type="predicted"/>
<dbReference type="AlphaFoldDB" id="Q4RVV4"/>
<evidence type="ECO:0000259" key="2">
    <source>
        <dbReference type="Pfam" id="PF23032"/>
    </source>
</evidence>
<dbReference type="PANTHER" id="PTHR22727:SF13">
    <property type="entry name" value="ENDOSOME_LYSOSOME-ASSOCIATED APOPTOSIS AND AUTOPHAGY REGULATOR 1"/>
    <property type="match status" value="1"/>
</dbReference>
<accession>Q4RVV4</accession>
<dbReference type="OrthoDB" id="439917at2759"/>
<dbReference type="GO" id="GO:0044090">
    <property type="term" value="P:positive regulation of vacuole organization"/>
    <property type="evidence" value="ECO:0007669"/>
    <property type="project" value="TreeGrafter"/>
</dbReference>
<protein>
    <submittedName>
        <fullName evidence="3">(spotted green pufferfish) hypothetical protein</fullName>
    </submittedName>
</protein>